<evidence type="ECO:0000259" key="4">
    <source>
        <dbReference type="PROSITE" id="PS51117"/>
    </source>
</evidence>
<dbReference type="EMBL" id="JABSTU010000005">
    <property type="protein sequence ID" value="KAH8030096.1"/>
    <property type="molecule type" value="Genomic_DNA"/>
</dbReference>
<evidence type="ECO:0000313" key="6">
    <source>
        <dbReference type="Proteomes" id="UP000821866"/>
    </source>
</evidence>
<proteinExistence type="predicted"/>
<feature type="compositionally biased region" description="Acidic residues" evidence="3">
    <location>
        <begin position="1"/>
        <end position="10"/>
    </location>
</feature>
<feature type="compositionally biased region" description="Polar residues" evidence="3">
    <location>
        <begin position="212"/>
        <end position="225"/>
    </location>
</feature>
<dbReference type="Gene3D" id="2.60.120.260">
    <property type="entry name" value="Galactose-binding domain-like"/>
    <property type="match status" value="1"/>
</dbReference>
<accession>A0A9J6E7J9</accession>
<feature type="compositionally biased region" description="Polar residues" evidence="3">
    <location>
        <begin position="189"/>
        <end position="202"/>
    </location>
</feature>
<feature type="compositionally biased region" description="Basic and acidic residues" evidence="3">
    <location>
        <begin position="38"/>
        <end position="53"/>
    </location>
</feature>
<name>A0A9J6E7J9_RHIMP</name>
<feature type="region of interest" description="Disordered" evidence="3">
    <location>
        <begin position="390"/>
        <end position="410"/>
    </location>
</feature>
<reference evidence="5" key="1">
    <citation type="journal article" date="2020" name="Cell">
        <title>Large-Scale Comparative Analyses of Tick Genomes Elucidate Their Genetic Diversity and Vector Capacities.</title>
        <authorList>
            <consortium name="Tick Genome and Microbiome Consortium (TIGMIC)"/>
            <person name="Jia N."/>
            <person name="Wang J."/>
            <person name="Shi W."/>
            <person name="Du L."/>
            <person name="Sun Y."/>
            <person name="Zhan W."/>
            <person name="Jiang J.F."/>
            <person name="Wang Q."/>
            <person name="Zhang B."/>
            <person name="Ji P."/>
            <person name="Bell-Sakyi L."/>
            <person name="Cui X.M."/>
            <person name="Yuan T.T."/>
            <person name="Jiang B.G."/>
            <person name="Yang W.F."/>
            <person name="Lam T.T."/>
            <person name="Chang Q.C."/>
            <person name="Ding S.J."/>
            <person name="Wang X.J."/>
            <person name="Zhu J.G."/>
            <person name="Ruan X.D."/>
            <person name="Zhao L."/>
            <person name="Wei J.T."/>
            <person name="Ye R.Z."/>
            <person name="Que T.C."/>
            <person name="Du C.H."/>
            <person name="Zhou Y.H."/>
            <person name="Cheng J.X."/>
            <person name="Dai P.F."/>
            <person name="Guo W.B."/>
            <person name="Han X.H."/>
            <person name="Huang E.J."/>
            <person name="Li L.F."/>
            <person name="Wei W."/>
            <person name="Gao Y.C."/>
            <person name="Liu J.Z."/>
            <person name="Shao H.Z."/>
            <person name="Wang X."/>
            <person name="Wang C.C."/>
            <person name="Yang T.C."/>
            <person name="Huo Q.B."/>
            <person name="Li W."/>
            <person name="Chen H.Y."/>
            <person name="Chen S.E."/>
            <person name="Zhou L.G."/>
            <person name="Ni X.B."/>
            <person name="Tian J.H."/>
            <person name="Sheng Y."/>
            <person name="Liu T."/>
            <person name="Pan Y.S."/>
            <person name="Xia L.Y."/>
            <person name="Li J."/>
            <person name="Zhao F."/>
            <person name="Cao W.C."/>
        </authorList>
    </citation>
    <scope>NUCLEOTIDE SEQUENCE</scope>
    <source>
        <strain evidence="5">Rmic-2018</strain>
    </source>
</reference>
<evidence type="ECO:0000256" key="3">
    <source>
        <dbReference type="SAM" id="MobiDB-lite"/>
    </source>
</evidence>
<dbReference type="SMART" id="SM00136">
    <property type="entry name" value="LamNT"/>
    <property type="match status" value="1"/>
</dbReference>
<evidence type="ECO:0000313" key="5">
    <source>
        <dbReference type="EMBL" id="KAH8030096.1"/>
    </source>
</evidence>
<dbReference type="VEuPathDB" id="VectorBase:LOC119163525"/>
<feature type="region of interest" description="Disordered" evidence="3">
    <location>
        <begin position="450"/>
        <end position="477"/>
    </location>
</feature>
<gene>
    <name evidence="5" type="ORF">HPB51_006528</name>
</gene>
<dbReference type="InterPro" id="IPR008211">
    <property type="entry name" value="Laminin_N"/>
</dbReference>
<feature type="compositionally biased region" description="Basic and acidic residues" evidence="3">
    <location>
        <begin position="297"/>
        <end position="337"/>
    </location>
</feature>
<sequence>MADSDEDDSDSIQQQRVVEDSVDLAPPSRQRHVGGTRHTSEVEVQKVFEEKTPGSHNFTAHRYRQTPQESEEEDTDQSRTNYTRRVYSVSASGTRGHLSRTDSGSRHRTEEDRTGGRRGSMHFDEWSRRTSTDKPAEADGSRPTYIRRTESTTRHRWSSRSGGEDDARLSWQSRRYGSAESLSGRHRWSATTEQPVQETTSLYEGRRLSVDRATSQHRWSGQYSTDRPDRPTYTQHRSSIDRPSNRRTWTSHVATERTSWSASEVSSTTTDTPEVDKSGSTYVRQQYHSITAGRHHVTSDRPETSSAASRRDHWSAGSQHHVEAAGHGRESDRDASRRWSSHRVTSAEDTASRAQEERTVELAWLHGSFRHRVTAWRNTTIVHGEPTHWSEDTQRRYSGHDDVRRGHGEDTTYTQTSYTRRLNGTVRYGGGQDTSRWTYGRDNITSGSSVTYGSSRASGTYGGVEGQTEPPYVRPQPTETHRVIGKVDVDITEDNRHPLTVQSRGSQPHACEESSCYPATGNLLIGREDKLSATSTCGLRGVETYCIVSHLKEKTKCFRCDSTQRGRDYHGIDNIVSRIGKKSKGSWWQSENGVQSVSIRLDLEAECTSTLRTTAKNHSPTVRYGPRRNITDVTCESHYFGRRTLDQRRGHLPCAAAAHPYRQPAQPRCARPAQDDEPAHQLHQAAHSR</sequence>
<protein>
    <recommendedName>
        <fullName evidence="4">Laminin N-terminal domain-containing protein</fullName>
    </recommendedName>
</protein>
<keyword evidence="2" id="KW-0424">Laminin EGF-like domain</keyword>
<dbReference type="Pfam" id="PF00055">
    <property type="entry name" value="Laminin_N"/>
    <property type="match status" value="1"/>
</dbReference>
<evidence type="ECO:0000256" key="2">
    <source>
        <dbReference type="ARBA" id="ARBA00023292"/>
    </source>
</evidence>
<keyword evidence="1" id="KW-1015">Disulfide bond</keyword>
<dbReference type="AlphaFoldDB" id="A0A9J6E7J9"/>
<evidence type="ECO:0000256" key="1">
    <source>
        <dbReference type="ARBA" id="ARBA00023157"/>
    </source>
</evidence>
<feature type="domain" description="Laminin N-terminal" evidence="4">
    <location>
        <begin position="512"/>
        <end position="689"/>
    </location>
</feature>
<feature type="compositionally biased region" description="Polar residues" evidence="3">
    <location>
        <begin position="246"/>
        <end position="289"/>
    </location>
</feature>
<keyword evidence="6" id="KW-1185">Reference proteome</keyword>
<feature type="region of interest" description="Disordered" evidence="3">
    <location>
        <begin position="659"/>
        <end position="689"/>
    </location>
</feature>
<dbReference type="Proteomes" id="UP000821866">
    <property type="component" value="Chromosome 3"/>
</dbReference>
<feature type="compositionally biased region" description="Basic and acidic residues" evidence="3">
    <location>
        <begin position="99"/>
        <end position="140"/>
    </location>
</feature>
<organism evidence="5 6">
    <name type="scientific">Rhipicephalus microplus</name>
    <name type="common">Cattle tick</name>
    <name type="synonym">Boophilus microplus</name>
    <dbReference type="NCBI Taxonomy" id="6941"/>
    <lineage>
        <taxon>Eukaryota</taxon>
        <taxon>Metazoa</taxon>
        <taxon>Ecdysozoa</taxon>
        <taxon>Arthropoda</taxon>
        <taxon>Chelicerata</taxon>
        <taxon>Arachnida</taxon>
        <taxon>Acari</taxon>
        <taxon>Parasitiformes</taxon>
        <taxon>Ixodida</taxon>
        <taxon>Ixodoidea</taxon>
        <taxon>Ixodidae</taxon>
        <taxon>Rhipicephalinae</taxon>
        <taxon>Rhipicephalus</taxon>
        <taxon>Boophilus</taxon>
    </lineage>
</organism>
<feature type="region of interest" description="Disordered" evidence="3">
    <location>
        <begin position="1"/>
        <end position="168"/>
    </location>
</feature>
<dbReference type="PROSITE" id="PS51117">
    <property type="entry name" value="LAMININ_NTER"/>
    <property type="match status" value="1"/>
</dbReference>
<feature type="compositionally biased region" description="Polar residues" evidence="3">
    <location>
        <begin position="78"/>
        <end position="93"/>
    </location>
</feature>
<comment type="caution">
    <text evidence="5">The sequence shown here is derived from an EMBL/GenBank/DDBJ whole genome shotgun (WGS) entry which is preliminary data.</text>
</comment>
<reference evidence="5" key="2">
    <citation type="submission" date="2021-09" db="EMBL/GenBank/DDBJ databases">
        <authorList>
            <person name="Jia N."/>
            <person name="Wang J."/>
            <person name="Shi W."/>
            <person name="Du L."/>
            <person name="Sun Y."/>
            <person name="Zhan W."/>
            <person name="Jiang J."/>
            <person name="Wang Q."/>
            <person name="Zhang B."/>
            <person name="Ji P."/>
            <person name="Sakyi L.B."/>
            <person name="Cui X."/>
            <person name="Yuan T."/>
            <person name="Jiang B."/>
            <person name="Yang W."/>
            <person name="Lam T.T.-Y."/>
            <person name="Chang Q."/>
            <person name="Ding S."/>
            <person name="Wang X."/>
            <person name="Zhu J."/>
            <person name="Ruan X."/>
            <person name="Zhao L."/>
            <person name="Wei J."/>
            <person name="Que T."/>
            <person name="Du C."/>
            <person name="Cheng J."/>
            <person name="Dai P."/>
            <person name="Han X."/>
            <person name="Huang E."/>
            <person name="Gao Y."/>
            <person name="Liu J."/>
            <person name="Shao H."/>
            <person name="Ye R."/>
            <person name="Li L."/>
            <person name="Wei W."/>
            <person name="Wang X."/>
            <person name="Wang C."/>
            <person name="Huo Q."/>
            <person name="Li W."/>
            <person name="Guo W."/>
            <person name="Chen H."/>
            <person name="Chen S."/>
            <person name="Zhou L."/>
            <person name="Zhou L."/>
            <person name="Ni X."/>
            <person name="Tian J."/>
            <person name="Zhou Y."/>
            <person name="Sheng Y."/>
            <person name="Liu T."/>
            <person name="Pan Y."/>
            <person name="Xia L."/>
            <person name="Li J."/>
            <person name="Zhao F."/>
            <person name="Cao W."/>
        </authorList>
    </citation>
    <scope>NUCLEOTIDE SEQUENCE</scope>
    <source>
        <strain evidence="5">Rmic-2018</strain>
        <tissue evidence="5">Larvae</tissue>
    </source>
</reference>
<feature type="region of interest" description="Disordered" evidence="3">
    <location>
        <begin position="180"/>
        <end position="356"/>
    </location>
</feature>